<dbReference type="Pfam" id="PF00501">
    <property type="entry name" value="AMP-binding"/>
    <property type="match status" value="1"/>
</dbReference>
<dbReference type="SUPFAM" id="SSF56801">
    <property type="entry name" value="Acetyl-CoA synthetase-like"/>
    <property type="match status" value="1"/>
</dbReference>
<dbReference type="InterPro" id="IPR025110">
    <property type="entry name" value="AMP-bd_C"/>
</dbReference>
<dbReference type="GO" id="GO:0006631">
    <property type="term" value="P:fatty acid metabolic process"/>
    <property type="evidence" value="ECO:0007669"/>
    <property type="project" value="TreeGrafter"/>
</dbReference>
<feature type="domain" description="AMP-dependent synthetase/ligase" evidence="2">
    <location>
        <begin position="17"/>
        <end position="364"/>
    </location>
</feature>
<feature type="domain" description="AMP-binding enzyme C-terminal" evidence="3">
    <location>
        <begin position="415"/>
        <end position="490"/>
    </location>
</feature>
<dbReference type="KEGG" id="atw:C0099_14740"/>
<dbReference type="InterPro" id="IPR042099">
    <property type="entry name" value="ANL_N_sf"/>
</dbReference>
<evidence type="ECO:0000259" key="2">
    <source>
        <dbReference type="Pfam" id="PF00501"/>
    </source>
</evidence>
<dbReference type="Pfam" id="PF13193">
    <property type="entry name" value="AMP-binding_C"/>
    <property type="match status" value="1"/>
</dbReference>
<dbReference type="Gene3D" id="3.40.50.12780">
    <property type="entry name" value="N-terminal domain of ligase-like"/>
    <property type="match status" value="1"/>
</dbReference>
<comment type="similarity">
    <text evidence="1">Belongs to the ATP-dependent AMP-binding enzyme family.</text>
</comment>
<evidence type="ECO:0000313" key="5">
    <source>
        <dbReference type="Proteomes" id="UP000242205"/>
    </source>
</evidence>
<dbReference type="NCBIfam" id="NF005702">
    <property type="entry name" value="PRK07514.1"/>
    <property type="match status" value="1"/>
</dbReference>
<dbReference type="EMBL" id="CP025682">
    <property type="protein sequence ID" value="AUN96085.1"/>
    <property type="molecule type" value="Genomic_DNA"/>
</dbReference>
<dbReference type="InterPro" id="IPR000873">
    <property type="entry name" value="AMP-dep_synth/lig_dom"/>
</dbReference>
<dbReference type="AlphaFoldDB" id="A0A2I6SA21"/>
<organism evidence="4 5">
    <name type="scientific">Pseudazoarcus pumilus</name>
    <dbReference type="NCBI Taxonomy" id="2067960"/>
    <lineage>
        <taxon>Bacteria</taxon>
        <taxon>Pseudomonadati</taxon>
        <taxon>Pseudomonadota</taxon>
        <taxon>Betaproteobacteria</taxon>
        <taxon>Rhodocyclales</taxon>
        <taxon>Zoogloeaceae</taxon>
        <taxon>Pseudazoarcus</taxon>
    </lineage>
</organism>
<dbReference type="InterPro" id="IPR045851">
    <property type="entry name" value="AMP-bd_C_sf"/>
</dbReference>
<dbReference type="InterPro" id="IPR020845">
    <property type="entry name" value="AMP-binding_CS"/>
</dbReference>
<evidence type="ECO:0000313" key="4">
    <source>
        <dbReference type="EMBL" id="AUN96085.1"/>
    </source>
</evidence>
<dbReference type="Proteomes" id="UP000242205">
    <property type="component" value="Chromosome"/>
</dbReference>
<gene>
    <name evidence="4" type="ORF">C0099_14740</name>
</gene>
<dbReference type="PANTHER" id="PTHR43201:SF8">
    <property type="entry name" value="ACYL-COA SYNTHETASE FAMILY MEMBER 3"/>
    <property type="match status" value="1"/>
</dbReference>
<dbReference type="CDD" id="cd05941">
    <property type="entry name" value="MCS"/>
    <property type="match status" value="1"/>
</dbReference>
<keyword evidence="5" id="KW-1185">Reference proteome</keyword>
<evidence type="ECO:0000256" key="1">
    <source>
        <dbReference type="ARBA" id="ARBA00006432"/>
    </source>
</evidence>
<dbReference type="OrthoDB" id="9766486at2"/>
<dbReference type="RefSeq" id="WP_102248129.1">
    <property type="nucleotide sequence ID" value="NZ_CP025682.1"/>
</dbReference>
<dbReference type="PROSITE" id="PS00455">
    <property type="entry name" value="AMP_BINDING"/>
    <property type="match status" value="1"/>
</dbReference>
<dbReference type="Gene3D" id="3.30.300.30">
    <property type="match status" value="1"/>
</dbReference>
<accession>A0A2I6SA21</accession>
<dbReference type="PANTHER" id="PTHR43201">
    <property type="entry name" value="ACYL-COA SYNTHETASE"/>
    <property type="match status" value="1"/>
</dbReference>
<name>A0A2I6SA21_9RHOO</name>
<proteinExistence type="inferred from homology"/>
<evidence type="ECO:0000259" key="3">
    <source>
        <dbReference type="Pfam" id="PF13193"/>
    </source>
</evidence>
<dbReference type="GO" id="GO:0031956">
    <property type="term" value="F:medium-chain fatty acid-CoA ligase activity"/>
    <property type="evidence" value="ECO:0007669"/>
    <property type="project" value="TreeGrafter"/>
</dbReference>
<sequence>MSDQNLYLTLKSGFPASPDAPALETESGAVHSYGDLERASARYANMIASLGLVPGDRVVVQIEKSPEALFLYLACLRAGVIFVPLNSAYRRKEMAYFLGDAEPRLVVCSPAHEDQFLDLAAEAGNPAVLTLGDHGDGSASERASTMPDHFDTVARSGDDLACILYTSGTTGRSKGAMLTHRNLASNAQTLHEYWGFVPGDVLLHVLPIFHAHGLFVACHCALLNGSLMLWQPRFDVDRVIELLPRASVFMGVPTLYTRLLEQEGFDRALCGHIRLFVSGSAPLLSETHREFERRTGQAILERYGMTETVMLTSNPYEGERRAGTVGFPLPGVELRIVDNDGKEVPQGETGHVQVRGPNVFPGYWRMPEKTAEEFTDDGFFRTGDLGTIDERGYVHLVGRSKDLIITGGYNVYPKEIEGWIDDLDGVKESAVIGLPHPDFGEAVAAVIVPEAGAGLDEATVIARLKADLANFKVPKRVFFLPELPRNTMGKVQKNVLRDTFARQMN</sequence>
<reference evidence="4 5" key="1">
    <citation type="submission" date="2018-01" db="EMBL/GenBank/DDBJ databases">
        <authorList>
            <person name="Fu G.-Y."/>
        </authorList>
    </citation>
    <scope>NUCLEOTIDE SEQUENCE [LARGE SCALE GENOMIC DNA]</scope>
    <source>
        <strain evidence="4 5">SY39</strain>
    </source>
</reference>
<protein>
    <submittedName>
        <fullName evidence="4">Malonyl-CoA synthase</fullName>
    </submittedName>
</protein>